<dbReference type="Proteomes" id="UP000283003">
    <property type="component" value="Unassembled WGS sequence"/>
</dbReference>
<evidence type="ECO:0000313" key="1">
    <source>
        <dbReference type="EMBL" id="RVQ66418.1"/>
    </source>
</evidence>
<protein>
    <submittedName>
        <fullName evidence="1">Uncharacterized protein</fullName>
    </submittedName>
</protein>
<sequence length="315" mass="32099">MSAQPVPNDTRRAIIEESEGTAYRTLWRAHTVALSVGGIAHGEFAAHSIAMSPAKVLPGALYFARGEVDAVAALARGAVGVVSTRPVRGAHVQVDDIDVALAKLARAARNRARATIIAHAGFAGDVAPDVLLDALDRASRGLAYAASAEDGLDAGLAGLAADRSHALFAIGGAPSIDRLRPHLFMGGRELGRAEGIRASGSLQSGGAAVLPADHPDFAAWRAAALDAGAQVFGYGRKASADICLLDAVRGATGGWLVTTEIMGQRMCYALGDRFGDACGSLAVFGAMRAAGASLGCAALAMQPGASEPQRRAVAV</sequence>
<gene>
    <name evidence="1" type="ORF">EKN06_10355</name>
</gene>
<comment type="caution">
    <text evidence="1">The sequence shown here is derived from an EMBL/GenBank/DDBJ whole genome shotgun (WGS) entry which is preliminary data.</text>
</comment>
<evidence type="ECO:0000313" key="2">
    <source>
        <dbReference type="Proteomes" id="UP000283003"/>
    </source>
</evidence>
<proteinExistence type="predicted"/>
<dbReference type="OrthoDB" id="9801978at2"/>
<name>A0A437GWA9_9SPHN</name>
<accession>A0A437GWA9</accession>
<reference evidence="1 2" key="1">
    <citation type="submission" date="2018-12" db="EMBL/GenBank/DDBJ databases">
        <title>Croceicoccus ponticola sp. nov., a lipolytic bacterium isolated from seawater.</title>
        <authorList>
            <person name="Yoon J.-H."/>
        </authorList>
    </citation>
    <scope>NUCLEOTIDE SEQUENCE [LARGE SCALE GENOMIC DNA]</scope>
    <source>
        <strain evidence="1 2">GM-16</strain>
    </source>
</reference>
<keyword evidence="2" id="KW-1185">Reference proteome</keyword>
<organism evidence="1 2">
    <name type="scientific">Croceicoccus ponticola</name>
    <dbReference type="NCBI Taxonomy" id="2217664"/>
    <lineage>
        <taxon>Bacteria</taxon>
        <taxon>Pseudomonadati</taxon>
        <taxon>Pseudomonadota</taxon>
        <taxon>Alphaproteobacteria</taxon>
        <taxon>Sphingomonadales</taxon>
        <taxon>Erythrobacteraceae</taxon>
        <taxon>Croceicoccus</taxon>
    </lineage>
</organism>
<dbReference type="RefSeq" id="WP_127612841.1">
    <property type="nucleotide sequence ID" value="NZ_RXOL01000004.1"/>
</dbReference>
<dbReference type="EMBL" id="RXOL01000004">
    <property type="protein sequence ID" value="RVQ66418.1"/>
    <property type="molecule type" value="Genomic_DNA"/>
</dbReference>
<dbReference type="AlphaFoldDB" id="A0A437GWA9"/>